<reference evidence="6" key="1">
    <citation type="submission" date="2023-04" db="EMBL/GenBank/DDBJ databases">
        <title>Black Yeasts Isolated from many extreme environments.</title>
        <authorList>
            <person name="Coleine C."/>
            <person name="Stajich J.E."/>
            <person name="Selbmann L."/>
        </authorList>
    </citation>
    <scope>NUCLEOTIDE SEQUENCE</scope>
    <source>
        <strain evidence="6">CCFEE 5312</strain>
    </source>
</reference>
<dbReference type="GO" id="GO:0008270">
    <property type="term" value="F:zinc ion binding"/>
    <property type="evidence" value="ECO:0007669"/>
    <property type="project" value="UniProtKB-KW"/>
</dbReference>
<dbReference type="PANTHER" id="PTHR36167:SF4">
    <property type="entry name" value="FUNGAL N-TERMINAL DOMAIN-CONTAINING PROTEIN"/>
    <property type="match status" value="1"/>
</dbReference>
<dbReference type="PROSITE" id="PS50157">
    <property type="entry name" value="ZINC_FINGER_C2H2_2"/>
    <property type="match status" value="1"/>
</dbReference>
<name>A0AAJ0DFJ4_9PEZI</name>
<evidence type="ECO:0000259" key="5">
    <source>
        <dbReference type="PROSITE" id="PS50157"/>
    </source>
</evidence>
<dbReference type="EMBL" id="JAWDJX010000017">
    <property type="protein sequence ID" value="KAK3053051.1"/>
    <property type="molecule type" value="Genomic_DNA"/>
</dbReference>
<dbReference type="PANTHER" id="PTHR36167">
    <property type="entry name" value="C2H2 FINGER DOMAIN TRANSCRIPTION FACTOR (EUROFUNG)-RELATED"/>
    <property type="match status" value="1"/>
</dbReference>
<dbReference type="Pfam" id="PF26177">
    <property type="entry name" value="zf_C2H2_17_1st"/>
    <property type="match status" value="1"/>
</dbReference>
<gene>
    <name evidence="6" type="ORF">LTR09_005677</name>
</gene>
<dbReference type="Gene3D" id="3.30.160.60">
    <property type="entry name" value="Classic Zinc Finger"/>
    <property type="match status" value="2"/>
</dbReference>
<dbReference type="InterPro" id="IPR059009">
    <property type="entry name" value="Znf_C2H2_17_1st"/>
</dbReference>
<keyword evidence="2" id="KW-0862">Zinc</keyword>
<feature type="region of interest" description="Disordered" evidence="3">
    <location>
        <begin position="725"/>
        <end position="829"/>
    </location>
</feature>
<dbReference type="InterPro" id="IPR059095">
    <property type="entry name" value="Znf_C2H2_17_2nd"/>
</dbReference>
<feature type="compositionally biased region" description="Low complexity" evidence="3">
    <location>
        <begin position="353"/>
        <end position="365"/>
    </location>
</feature>
<evidence type="ECO:0000256" key="2">
    <source>
        <dbReference type="PROSITE-ProRule" id="PRU00042"/>
    </source>
</evidence>
<evidence type="ECO:0000313" key="7">
    <source>
        <dbReference type="Proteomes" id="UP001271007"/>
    </source>
</evidence>
<feature type="compositionally biased region" description="Basic and acidic residues" evidence="3">
    <location>
        <begin position="872"/>
        <end position="882"/>
    </location>
</feature>
<feature type="region of interest" description="Disordered" evidence="3">
    <location>
        <begin position="848"/>
        <end position="882"/>
    </location>
</feature>
<dbReference type="PROSITE" id="PS50048">
    <property type="entry name" value="ZN2_CY6_FUNGAL_2"/>
    <property type="match status" value="1"/>
</dbReference>
<evidence type="ECO:0008006" key="8">
    <source>
        <dbReference type="Google" id="ProtNLM"/>
    </source>
</evidence>
<accession>A0AAJ0DFJ4</accession>
<dbReference type="SMART" id="SM00355">
    <property type="entry name" value="ZnF_C2H2"/>
    <property type="match status" value="3"/>
</dbReference>
<sequence length="901" mass="99649">MAEPFSIATGAIQVAGAGLQLAKTLYEFIECVKTADRHISAIAAEVKLTSSVLQHLGDLLKDHDGEKLCSTAIISDAGSAFKGCEAAFHEIDDAFSPLYKLKVDGSRSLSTTRRWAWPFKKGRLETLHANLERLKTTLLLMLSVVSYAREKSSKPTGSAVDSTVEKLQMLNLMKAQDDATERHKKLIVENLPRLDTFLPEATSTVHTACPAGHSAVIPQSEPAAHSQSTPLPKPISSEPYSSYEDVLRALATCACVASQLAASVNKASMDWTVSQEMDARPIQDHMETLAPLTQRLIAHDNWIRASNLQLTSRTQSLQPNLLSPAPRNFRPITEPLEPHSLSFHSSAYHSATPLSPNSPSLLPRPGYYPHGARLSPLDAYGTEQLFRKRSHEQMFSDNGQFSPTDVVAYSRSGPVSSQGADFSPQIRSTTIKRGDPPVDHKGKLICEYDSSCSGLTFDRRCEWSKHMDKHDRPYRCQLDECAKLQGFTYSGGLLRHERDVHKKHGGPRAKLLCPHLECKRHTGKGFTRKENLDEHVRRVHENKDQHLSQSQDLLPLTPSAGVLFGSAQDQQPPEMEIMPMKTAPGASNITIGSEANNHALQDWQMQLTLLERQNKKRLLLARQELDRTAPKEPCSRCRIGGFECDRRPPVCSTCASVGVAKGSCSWTDGSDDSTRPSHVPPMPELDDYADVDVDLDHGFGARAEVLKDFDFDSFLDDDEPLEKYHSAPDFALPESPTAEPGLFIQDVRPPASVGRGRRDGRGGYGGMTKKLPRRSSRNRTSASSIFSPQEEEARPAASLKRSQTSSVADSDEVRSPKKRRTNRPYSSAALKYREDGWTLTDALKDMRARKAAEDRGDEGWGHSAPVPSIEGRAPETESAKKDMWTLDSVDELVRRWTTVAV</sequence>
<keyword evidence="2" id="KW-0479">Metal-binding</keyword>
<evidence type="ECO:0000259" key="4">
    <source>
        <dbReference type="PROSITE" id="PS50048"/>
    </source>
</evidence>
<dbReference type="AlphaFoldDB" id="A0AAJ0DFJ4"/>
<keyword evidence="2" id="KW-0863">Zinc-finger</keyword>
<dbReference type="Proteomes" id="UP001271007">
    <property type="component" value="Unassembled WGS sequence"/>
</dbReference>
<dbReference type="GO" id="GO:0000981">
    <property type="term" value="F:DNA-binding transcription factor activity, RNA polymerase II-specific"/>
    <property type="evidence" value="ECO:0007669"/>
    <property type="project" value="InterPro"/>
</dbReference>
<dbReference type="InterPro" id="IPR039327">
    <property type="entry name" value="CON7-like"/>
</dbReference>
<proteinExistence type="predicted"/>
<feature type="domain" description="C2H2-type" evidence="5">
    <location>
        <begin position="516"/>
        <end position="545"/>
    </location>
</feature>
<feature type="domain" description="Zn(2)-C6 fungal-type" evidence="4">
    <location>
        <begin position="633"/>
        <end position="666"/>
    </location>
</feature>
<keyword evidence="7" id="KW-1185">Reference proteome</keyword>
<evidence type="ECO:0000256" key="3">
    <source>
        <dbReference type="SAM" id="MobiDB-lite"/>
    </source>
</evidence>
<evidence type="ECO:0000313" key="6">
    <source>
        <dbReference type="EMBL" id="KAK3053051.1"/>
    </source>
</evidence>
<dbReference type="InterPro" id="IPR001138">
    <property type="entry name" value="Zn2Cys6_DnaBD"/>
</dbReference>
<organism evidence="6 7">
    <name type="scientific">Extremus antarcticus</name>
    <dbReference type="NCBI Taxonomy" id="702011"/>
    <lineage>
        <taxon>Eukaryota</taxon>
        <taxon>Fungi</taxon>
        <taxon>Dikarya</taxon>
        <taxon>Ascomycota</taxon>
        <taxon>Pezizomycotina</taxon>
        <taxon>Dothideomycetes</taxon>
        <taxon>Dothideomycetidae</taxon>
        <taxon>Mycosphaerellales</taxon>
        <taxon>Extremaceae</taxon>
        <taxon>Extremus</taxon>
    </lineage>
</organism>
<evidence type="ECO:0000256" key="1">
    <source>
        <dbReference type="ARBA" id="ARBA00023242"/>
    </source>
</evidence>
<comment type="caution">
    <text evidence="6">The sequence shown here is derived from an EMBL/GenBank/DDBJ whole genome shotgun (WGS) entry which is preliminary data.</text>
</comment>
<keyword evidence="1" id="KW-0539">Nucleus</keyword>
<feature type="region of interest" description="Disordered" evidence="3">
    <location>
        <begin position="347"/>
        <end position="367"/>
    </location>
</feature>
<dbReference type="InterPro" id="IPR013087">
    <property type="entry name" value="Znf_C2H2_type"/>
</dbReference>
<protein>
    <recommendedName>
        <fullName evidence="8">Fungal N-terminal domain-containing protein</fullName>
    </recommendedName>
</protein>
<feature type="compositionally biased region" description="Basic and acidic residues" evidence="3">
    <location>
        <begin position="848"/>
        <end position="860"/>
    </location>
</feature>
<dbReference type="Pfam" id="PF26176">
    <property type="entry name" value="zf_C2H2_17_2"/>
    <property type="match status" value="1"/>
</dbReference>
<feature type="compositionally biased region" description="Low complexity" evidence="3">
    <location>
        <begin position="778"/>
        <end position="787"/>
    </location>
</feature>